<sequence>MPLPPQGPVSGLAAVARVVLDTAQRVGALEPLQQSRKEYTQELRKMQEQSKKRGGSLGGVSYKVAEFVAAQRPPAAEQVRPVTPLRPRTIARKVPLIDLPSLSPRAPTPARASAPSKNAGPTASPTPLLNLQLTKSSALRKEEAARSPSPSPLSPSLSPRPVPPVPAVTAEPEPAMPAASPHVEEVLITEDKPLFEVRQHVTSDAVVPPTVVTSMKPQETIPQSRKMKPVISMPIAAESSVVEDTATEAAWGVAAPAAGTVEELSVDVWEQQRERELERLQKSQEEEERRRLILVREAEHRTLGKEWVALRTRRAGRVVESAAGGKLLREVAAADSAAAALTAFQKMIDAGSRASSLLPAGLASVASRIRFASPVERLDLGHALLDVMEKAKQPDHLVRRARLLVSTGEGFLAAFDSLTATERRQLDSTLILKSLRSLVSQVRWEEALELAKQCRSNFRSGSDAVDLALLQSCHSLEEGPRKAVTEYASRSLTESGRMGRQAKLLVAKAERGAYRRTLLKQLTASSDVDEGVYAALIIRSDADQTAPLLAEMAARGLNKEDPVVLGAVAMKTINEDDPDGAFKEIARQVAASGLQSAHVIVAAKMAALHPTEDVFHQASAVVQMAPPLARAKGMRKLLPVLYEHNMFDEIVRLADATDASAPLVKLIPRAVAFVNEALVRVGRTPLSELRASDIGFSPRQSSSSSSSSSNSAAEGFSSRVREQPAVALADLAGLTEKMLMYAKERQWVKAVEAVSGLPAAIKADASAVTLLYNCALSAAVDRPETVKEVYALMRSRQVAANATTANTVLSSLSKSSFWEEALDLFDTTPLAQRDNNTYLIYFALLGRQGLWERAAEVYGEMRTAVAKSPVAMFSLVIGTTGSHDWQTTLQVFQDMLKVHGAGVKDSVVTQVIRSLEQNGKTGEIAKLEKELAKRRKKKK</sequence>
<proteinExistence type="predicted"/>
<dbReference type="AlphaFoldDB" id="A0AAW0ETH6"/>
<evidence type="ECO:0000256" key="1">
    <source>
        <dbReference type="SAM" id="Coils"/>
    </source>
</evidence>
<reference evidence="3 4" key="1">
    <citation type="journal article" date="2021" name="MBio">
        <title>A New Model Trypanosomatid, Novymonas esmeraldas: Genomic Perception of Its 'Candidatus Pandoraea novymonadis' Endosymbiont.</title>
        <authorList>
            <person name="Zakharova A."/>
            <person name="Saura A."/>
            <person name="Butenko A."/>
            <person name="Podesvova L."/>
            <person name="Warmusova S."/>
            <person name="Kostygov A.Y."/>
            <person name="Nenarokova A."/>
            <person name="Lukes J."/>
            <person name="Opperdoes F.R."/>
            <person name="Yurchenko V."/>
        </authorList>
    </citation>
    <scope>NUCLEOTIDE SEQUENCE [LARGE SCALE GENOMIC DNA]</scope>
    <source>
        <strain evidence="3 4">E262AT.01</strain>
    </source>
</reference>
<feature type="coiled-coil region" evidence="1">
    <location>
        <begin position="266"/>
        <end position="297"/>
    </location>
</feature>
<keyword evidence="4" id="KW-1185">Reference proteome</keyword>
<dbReference type="InterPro" id="IPR011990">
    <property type="entry name" value="TPR-like_helical_dom_sf"/>
</dbReference>
<feature type="compositionally biased region" description="Polar residues" evidence="2">
    <location>
        <begin position="119"/>
        <end position="137"/>
    </location>
</feature>
<feature type="compositionally biased region" description="Pro residues" evidence="2">
    <location>
        <begin position="149"/>
        <end position="166"/>
    </location>
</feature>
<feature type="compositionally biased region" description="Low complexity" evidence="2">
    <location>
        <begin position="99"/>
        <end position="116"/>
    </location>
</feature>
<dbReference type="PANTHER" id="PTHR47938:SF35">
    <property type="entry name" value="PENTATRICOPEPTIDE REPEAT-CONTAINING PROTEIN 4, MITOCHONDRIAL-RELATED"/>
    <property type="match status" value="1"/>
</dbReference>
<comment type="caution">
    <text evidence="3">The sequence shown here is derived from an EMBL/GenBank/DDBJ whole genome shotgun (WGS) entry which is preliminary data.</text>
</comment>
<feature type="region of interest" description="Disordered" evidence="2">
    <location>
        <begin position="96"/>
        <end position="175"/>
    </location>
</feature>
<keyword evidence="1" id="KW-0175">Coiled coil</keyword>
<dbReference type="Pfam" id="PF01535">
    <property type="entry name" value="PPR"/>
    <property type="match status" value="1"/>
</dbReference>
<dbReference type="InterPro" id="IPR002885">
    <property type="entry name" value="PPR_rpt"/>
</dbReference>
<organism evidence="3 4">
    <name type="scientific">Novymonas esmeraldas</name>
    <dbReference type="NCBI Taxonomy" id="1808958"/>
    <lineage>
        <taxon>Eukaryota</taxon>
        <taxon>Discoba</taxon>
        <taxon>Euglenozoa</taxon>
        <taxon>Kinetoplastea</taxon>
        <taxon>Metakinetoplastina</taxon>
        <taxon>Trypanosomatida</taxon>
        <taxon>Trypanosomatidae</taxon>
        <taxon>Novymonas</taxon>
    </lineage>
</organism>
<evidence type="ECO:0000313" key="4">
    <source>
        <dbReference type="Proteomes" id="UP001430356"/>
    </source>
</evidence>
<dbReference type="GO" id="GO:0003729">
    <property type="term" value="F:mRNA binding"/>
    <property type="evidence" value="ECO:0007669"/>
    <property type="project" value="TreeGrafter"/>
</dbReference>
<accession>A0AAW0ETH6</accession>
<gene>
    <name evidence="3" type="ORF">NESM_000694400</name>
</gene>
<evidence type="ECO:0000256" key="2">
    <source>
        <dbReference type="SAM" id="MobiDB-lite"/>
    </source>
</evidence>
<feature type="compositionally biased region" description="Low complexity" evidence="2">
    <location>
        <begin position="701"/>
        <end position="711"/>
    </location>
</feature>
<dbReference type="EMBL" id="JAECZO010000106">
    <property type="protein sequence ID" value="KAK7197458.1"/>
    <property type="molecule type" value="Genomic_DNA"/>
</dbReference>
<evidence type="ECO:0000313" key="3">
    <source>
        <dbReference type="EMBL" id="KAK7197458.1"/>
    </source>
</evidence>
<protein>
    <submittedName>
        <fullName evidence="3">PPR repeat</fullName>
    </submittedName>
</protein>
<name>A0AAW0ETH6_9TRYP</name>
<feature type="region of interest" description="Disordered" evidence="2">
    <location>
        <begin position="695"/>
        <end position="716"/>
    </location>
</feature>
<dbReference type="Proteomes" id="UP001430356">
    <property type="component" value="Unassembled WGS sequence"/>
</dbReference>
<dbReference type="Gene3D" id="1.25.40.10">
    <property type="entry name" value="Tetratricopeptide repeat domain"/>
    <property type="match status" value="1"/>
</dbReference>
<dbReference type="PANTHER" id="PTHR47938">
    <property type="entry name" value="RESPIRATORY COMPLEX I CHAPERONE (CIA84), PUTATIVE (AFU_ORTHOLOGUE AFUA_2G06020)-RELATED"/>
    <property type="match status" value="1"/>
</dbReference>